<feature type="region of interest" description="Disordered" evidence="1">
    <location>
        <begin position="164"/>
        <end position="191"/>
    </location>
</feature>
<sequence>MFIPSNRPTLPKANTFIVIELDPLASVAHLRNEELTEACKKLEGKKYIGYCMTRNEAIFDEDVPYHSYDIYLVQQGKTPLKRGHYLNPEWSIPILPNTTPSMYGRSIDPGIPLPRDDCYMSRSSILAVRCATKELDEMPPNVGQLTEDEAFEFDFWMSVPESRKQRPQGSVARPSDVMRAVEEKRTDKKGKKAEEVDLDAFKADPDGWLKKALADRPNENKVSIWLEYMKLRRQVGLSCGVFDVEDDDDEEEEEDEEEDEDEVDAILNRCDPSILDFPVVKVSFDLSEIEHFNDPNEFFDELEKFERLQKDHEEARLQREVEDARKVDEEYFANIPMPNRDSLLSSTTLKPSVADVVPKDPENKFDEVDLNDTRKDEAGDAKMTMLQRLKGILSKVICM</sequence>
<feature type="compositionally biased region" description="Basic and acidic residues" evidence="1">
    <location>
        <begin position="179"/>
        <end position="191"/>
    </location>
</feature>
<dbReference type="AlphaFoldDB" id="A0AAW0DSZ4"/>
<feature type="region of interest" description="Disordered" evidence="1">
    <location>
        <begin position="243"/>
        <end position="263"/>
    </location>
</feature>
<organism evidence="2 3">
    <name type="scientific">Paramarasmius palmivorus</name>
    <dbReference type="NCBI Taxonomy" id="297713"/>
    <lineage>
        <taxon>Eukaryota</taxon>
        <taxon>Fungi</taxon>
        <taxon>Dikarya</taxon>
        <taxon>Basidiomycota</taxon>
        <taxon>Agaricomycotina</taxon>
        <taxon>Agaricomycetes</taxon>
        <taxon>Agaricomycetidae</taxon>
        <taxon>Agaricales</taxon>
        <taxon>Marasmiineae</taxon>
        <taxon>Marasmiaceae</taxon>
        <taxon>Paramarasmius</taxon>
    </lineage>
</organism>
<accession>A0AAW0DSZ4</accession>
<keyword evidence="3" id="KW-1185">Reference proteome</keyword>
<comment type="caution">
    <text evidence="2">The sequence shown here is derived from an EMBL/GenBank/DDBJ whole genome shotgun (WGS) entry which is preliminary data.</text>
</comment>
<gene>
    <name evidence="2" type="ORF">VNI00_003617</name>
</gene>
<evidence type="ECO:0000256" key="1">
    <source>
        <dbReference type="SAM" id="MobiDB-lite"/>
    </source>
</evidence>
<protein>
    <submittedName>
        <fullName evidence="2">Uncharacterized protein</fullName>
    </submittedName>
</protein>
<dbReference type="EMBL" id="JAYKXP010000009">
    <property type="protein sequence ID" value="KAK7054419.1"/>
    <property type="molecule type" value="Genomic_DNA"/>
</dbReference>
<evidence type="ECO:0000313" key="2">
    <source>
        <dbReference type="EMBL" id="KAK7054419.1"/>
    </source>
</evidence>
<reference evidence="2 3" key="1">
    <citation type="submission" date="2024-01" db="EMBL/GenBank/DDBJ databases">
        <title>A draft genome for a cacao thread blight-causing isolate of Paramarasmius palmivorus.</title>
        <authorList>
            <person name="Baruah I.K."/>
            <person name="Bukari Y."/>
            <person name="Amoako-Attah I."/>
            <person name="Meinhardt L.W."/>
            <person name="Bailey B.A."/>
            <person name="Cohen S.P."/>
        </authorList>
    </citation>
    <scope>NUCLEOTIDE SEQUENCE [LARGE SCALE GENOMIC DNA]</scope>
    <source>
        <strain evidence="2 3">GH-12</strain>
    </source>
</reference>
<evidence type="ECO:0000313" key="3">
    <source>
        <dbReference type="Proteomes" id="UP001383192"/>
    </source>
</evidence>
<name>A0AAW0DSZ4_9AGAR</name>
<dbReference type="Proteomes" id="UP001383192">
    <property type="component" value="Unassembled WGS sequence"/>
</dbReference>
<proteinExistence type="predicted"/>